<name>A0AAN6ZMK9_9PEZI</name>
<dbReference type="InterPro" id="IPR010816">
    <property type="entry name" value="Het-C"/>
</dbReference>
<comment type="caution">
    <text evidence="3">The sequence shown here is derived from an EMBL/GenBank/DDBJ whole genome shotgun (WGS) entry which is preliminary data.</text>
</comment>
<feature type="region of interest" description="Disordered" evidence="1">
    <location>
        <begin position="568"/>
        <end position="730"/>
    </location>
</feature>
<sequence length="730" mass="78205">MAGLRMDWGSTLLVLGLLLVVLPGKAAAFGAGNIPSIAQVEGHNWRHGDIEDMLKTVAFLHGKKWTTMMVGRVYFGNWLRDYSQAVDVGSLKGINAATIRVIVWVLSFMANGYATEEFEVTEARLGVYRPEEHIDNPRGYADDKDAREFDPRLRGPVDRRELEVDPRTGMKNYIANESGGWATSAGYLRWSFARSIHYGRLYTSGANGTSGKEADLCEALRCLGQALHCMEDFGAHTNYCELALIELGHHSVFPHVGSATQIHLKGKMVYPLVTGTFGAVDFLHSVIGEASDHFTQSEVDEIDIALKNAEQLNKGGGDGQRGFFSSGSGSGGSDFISLVSQMPGVGDGFASQARDLKAASAAQEQENIRAGNSNIIPGMSPNFDPVKVSGQIYPILQFRDRIVRSINNMISKVPGLEKLLEHISETLTAFVLGLLAPFVRPIINQVSKALKEGSSGVIATSANQQFEPWTNPHCSDPTHSMLSKDHFTNILNSCGGRVSVTILQYVVPRIMHAWENPGVPLPEIMSDILRAFHHPAARDDRIEIQREMFETVRKWAQETPHRNRLDHLLSSESVRNHKNHVLSSGGSGSGGGSRGVPGGGGSPAGGCGHGSDGGHGRPAGSLWSHIQNVNRDNQQGDSGPAMHGQAASYYASASSPQPPASYSGSGPGPYGQPQQQPHGGGGGGYPGQGYPGQGGYGGQQHGQQPPYGGGGYPPQQPPPGSWGGGGYARY</sequence>
<keyword evidence="2" id="KW-0732">Signal</keyword>
<feature type="compositionally biased region" description="Polar residues" evidence="1">
    <location>
        <begin position="624"/>
        <end position="637"/>
    </location>
</feature>
<dbReference type="EMBL" id="MU853593">
    <property type="protein sequence ID" value="KAK4142761.1"/>
    <property type="molecule type" value="Genomic_DNA"/>
</dbReference>
<feature type="compositionally biased region" description="Gly residues" evidence="1">
    <location>
        <begin position="721"/>
        <end position="730"/>
    </location>
</feature>
<feature type="chain" id="PRO_5042832885" evidence="2">
    <location>
        <begin position="29"/>
        <end position="730"/>
    </location>
</feature>
<feature type="compositionally biased region" description="Low complexity" evidence="1">
    <location>
        <begin position="644"/>
        <end position="664"/>
    </location>
</feature>
<dbReference type="RefSeq" id="XP_062636132.1">
    <property type="nucleotide sequence ID" value="XM_062784072.1"/>
</dbReference>
<evidence type="ECO:0000256" key="2">
    <source>
        <dbReference type="SAM" id="SignalP"/>
    </source>
</evidence>
<keyword evidence="4" id="KW-1185">Reference proteome</keyword>
<reference evidence="3" key="1">
    <citation type="journal article" date="2023" name="Mol. Phylogenet. Evol.">
        <title>Genome-scale phylogeny and comparative genomics of the fungal order Sordariales.</title>
        <authorList>
            <person name="Hensen N."/>
            <person name="Bonometti L."/>
            <person name="Westerberg I."/>
            <person name="Brannstrom I.O."/>
            <person name="Guillou S."/>
            <person name="Cros-Aarteil S."/>
            <person name="Calhoun S."/>
            <person name="Haridas S."/>
            <person name="Kuo A."/>
            <person name="Mondo S."/>
            <person name="Pangilinan J."/>
            <person name="Riley R."/>
            <person name="LaButti K."/>
            <person name="Andreopoulos B."/>
            <person name="Lipzen A."/>
            <person name="Chen C."/>
            <person name="Yan M."/>
            <person name="Daum C."/>
            <person name="Ng V."/>
            <person name="Clum A."/>
            <person name="Steindorff A."/>
            <person name="Ohm R.A."/>
            <person name="Martin F."/>
            <person name="Silar P."/>
            <person name="Natvig D.O."/>
            <person name="Lalanne C."/>
            <person name="Gautier V."/>
            <person name="Ament-Velasquez S.L."/>
            <person name="Kruys A."/>
            <person name="Hutchinson M.I."/>
            <person name="Powell A.J."/>
            <person name="Barry K."/>
            <person name="Miller A.N."/>
            <person name="Grigoriev I.V."/>
            <person name="Debuchy R."/>
            <person name="Gladieux P."/>
            <person name="Hiltunen Thoren M."/>
            <person name="Johannesson H."/>
        </authorList>
    </citation>
    <scope>NUCLEOTIDE SEQUENCE</scope>
    <source>
        <strain evidence="3">CBS 141.50</strain>
    </source>
</reference>
<evidence type="ECO:0000313" key="3">
    <source>
        <dbReference type="EMBL" id="KAK4142761.1"/>
    </source>
</evidence>
<evidence type="ECO:0000313" key="4">
    <source>
        <dbReference type="Proteomes" id="UP001302676"/>
    </source>
</evidence>
<organism evidence="3 4">
    <name type="scientific">Dichotomopilus funicola</name>
    <dbReference type="NCBI Taxonomy" id="1934379"/>
    <lineage>
        <taxon>Eukaryota</taxon>
        <taxon>Fungi</taxon>
        <taxon>Dikarya</taxon>
        <taxon>Ascomycota</taxon>
        <taxon>Pezizomycotina</taxon>
        <taxon>Sordariomycetes</taxon>
        <taxon>Sordariomycetidae</taxon>
        <taxon>Sordariales</taxon>
        <taxon>Chaetomiaceae</taxon>
        <taxon>Dichotomopilus</taxon>
    </lineage>
</organism>
<protein>
    <submittedName>
        <fullName evidence="3">Heterokaryon incompatibility Het-C</fullName>
    </submittedName>
</protein>
<dbReference type="InterPro" id="IPR052577">
    <property type="entry name" value="VWA7"/>
</dbReference>
<reference evidence="3" key="2">
    <citation type="submission" date="2023-05" db="EMBL/GenBank/DDBJ databases">
        <authorList>
            <consortium name="Lawrence Berkeley National Laboratory"/>
            <person name="Steindorff A."/>
            <person name="Hensen N."/>
            <person name="Bonometti L."/>
            <person name="Westerberg I."/>
            <person name="Brannstrom I.O."/>
            <person name="Guillou S."/>
            <person name="Cros-Aarteil S."/>
            <person name="Calhoun S."/>
            <person name="Haridas S."/>
            <person name="Kuo A."/>
            <person name="Mondo S."/>
            <person name="Pangilinan J."/>
            <person name="Riley R."/>
            <person name="Labutti K."/>
            <person name="Andreopoulos B."/>
            <person name="Lipzen A."/>
            <person name="Chen C."/>
            <person name="Yanf M."/>
            <person name="Daum C."/>
            <person name="Ng V."/>
            <person name="Clum A."/>
            <person name="Ohm R."/>
            <person name="Martin F."/>
            <person name="Silar P."/>
            <person name="Natvig D."/>
            <person name="Lalanne C."/>
            <person name="Gautier V."/>
            <person name="Ament-Velasquez S.L."/>
            <person name="Kruys A."/>
            <person name="Hutchinson M.I."/>
            <person name="Powell A.J."/>
            <person name="Barry K."/>
            <person name="Miller A.N."/>
            <person name="Grigoriev I.V."/>
            <person name="Debuchy R."/>
            <person name="Gladieux P."/>
            <person name="Thoren M.H."/>
            <person name="Johannesson H."/>
        </authorList>
    </citation>
    <scope>NUCLEOTIDE SEQUENCE</scope>
    <source>
        <strain evidence="3">CBS 141.50</strain>
    </source>
</reference>
<dbReference type="PANTHER" id="PTHR14905">
    <property type="entry name" value="NG37"/>
    <property type="match status" value="1"/>
</dbReference>
<feature type="compositionally biased region" description="Gly residues" evidence="1">
    <location>
        <begin position="678"/>
        <end position="700"/>
    </location>
</feature>
<dbReference type="AlphaFoldDB" id="A0AAN6ZMK9"/>
<dbReference type="Proteomes" id="UP001302676">
    <property type="component" value="Unassembled WGS sequence"/>
</dbReference>
<gene>
    <name evidence="3" type="ORF">C8A04DRAFT_37978</name>
</gene>
<dbReference type="Pfam" id="PF07217">
    <property type="entry name" value="Het-C"/>
    <property type="match status" value="1"/>
</dbReference>
<dbReference type="GeneID" id="87820685"/>
<feature type="signal peptide" evidence="2">
    <location>
        <begin position="1"/>
        <end position="28"/>
    </location>
</feature>
<evidence type="ECO:0000256" key="1">
    <source>
        <dbReference type="SAM" id="MobiDB-lite"/>
    </source>
</evidence>
<feature type="compositionally biased region" description="Gly residues" evidence="1">
    <location>
        <begin position="585"/>
        <end position="617"/>
    </location>
</feature>
<dbReference type="PANTHER" id="PTHR14905:SF7">
    <property type="entry name" value="VON WILLEBRAND FACTOR A DOMAIN-CONTAINING PROTEIN 7"/>
    <property type="match status" value="1"/>
</dbReference>
<accession>A0AAN6ZMK9</accession>
<proteinExistence type="predicted"/>